<keyword evidence="6 10" id="KW-1133">Transmembrane helix</keyword>
<feature type="transmembrane region" description="Helical" evidence="10">
    <location>
        <begin position="149"/>
        <end position="171"/>
    </location>
</feature>
<keyword evidence="2 10" id="KW-0444">Lipid biosynthesis</keyword>
<keyword evidence="7 10" id="KW-0443">Lipid metabolism</keyword>
<dbReference type="Pfam" id="PF01151">
    <property type="entry name" value="ELO"/>
    <property type="match status" value="1"/>
</dbReference>
<dbReference type="OrthoDB" id="434092at2759"/>
<dbReference type="GO" id="GO:0034625">
    <property type="term" value="P:fatty acid elongation, monounsaturated fatty acid"/>
    <property type="evidence" value="ECO:0007669"/>
    <property type="project" value="TreeGrafter"/>
</dbReference>
<dbReference type="Proteomes" id="UP000037460">
    <property type="component" value="Unassembled WGS sequence"/>
</dbReference>
<dbReference type="EC" id="2.3.1.-" evidence="10"/>
<dbReference type="GO" id="GO:0042761">
    <property type="term" value="P:very long-chain fatty acid biosynthetic process"/>
    <property type="evidence" value="ECO:0007669"/>
    <property type="project" value="TreeGrafter"/>
</dbReference>
<dbReference type="EMBL" id="JWZX01000029">
    <property type="protein sequence ID" value="KOO53850.1"/>
    <property type="molecule type" value="Genomic_DNA"/>
</dbReference>
<evidence type="ECO:0000256" key="4">
    <source>
        <dbReference type="ARBA" id="ARBA00022692"/>
    </source>
</evidence>
<evidence type="ECO:0000256" key="10">
    <source>
        <dbReference type="RuleBase" id="RU361115"/>
    </source>
</evidence>
<keyword evidence="3 10" id="KW-0808">Transferase</keyword>
<dbReference type="GO" id="GO:0005789">
    <property type="term" value="C:endoplasmic reticulum membrane"/>
    <property type="evidence" value="ECO:0007669"/>
    <property type="project" value="TreeGrafter"/>
</dbReference>
<keyword evidence="8 10" id="KW-0472">Membrane</keyword>
<feature type="transmembrane region" description="Helical" evidence="10">
    <location>
        <begin position="118"/>
        <end position="137"/>
    </location>
</feature>
<evidence type="ECO:0000256" key="8">
    <source>
        <dbReference type="ARBA" id="ARBA00023136"/>
    </source>
</evidence>
<dbReference type="GO" id="GO:0034626">
    <property type="term" value="P:fatty acid elongation, polyunsaturated fatty acid"/>
    <property type="evidence" value="ECO:0007669"/>
    <property type="project" value="TreeGrafter"/>
</dbReference>
<sequence>MPVVMATPLDTLTYHLTNMPIAAGVSYVLGVWLVFEAMSKRKAVAIPKPVMVVYNFAQVLINGYVAYAIAAPLGMRVWGIGLVDSPAVRYGVWLHYLCKYLDFTDTLIIVLRKKDEQLSFLHVWHHATIVIVWGWVVNTWPKAEEGGSAAYAYGAWINSIIHVIMYGYYGLTAMDIRPPFKKAVTTCQLTQFASCIAHAIAALFLDTTPIFYNAIQVLYHIGMLRLFLPLLLKGKQDGGAKPVCPPYHVPPTPTEKAALKKTS</sequence>
<proteinExistence type="inferred from homology"/>
<gene>
    <name evidence="11" type="ORF">Ctob_012872</name>
</gene>
<dbReference type="AlphaFoldDB" id="A0A0M0LS21"/>
<comment type="caution">
    <text evidence="11">The sequence shown here is derived from an EMBL/GenBank/DDBJ whole genome shotgun (WGS) entry which is preliminary data.</text>
</comment>
<dbReference type="PANTHER" id="PTHR11157">
    <property type="entry name" value="FATTY ACID ACYL TRANSFERASE-RELATED"/>
    <property type="match status" value="1"/>
</dbReference>
<dbReference type="GO" id="GO:0019367">
    <property type="term" value="P:fatty acid elongation, saturated fatty acid"/>
    <property type="evidence" value="ECO:0007669"/>
    <property type="project" value="TreeGrafter"/>
</dbReference>
<feature type="transmembrane region" description="Helical" evidence="10">
    <location>
        <begin position="20"/>
        <end position="38"/>
    </location>
</feature>
<feature type="transmembrane region" description="Helical" evidence="10">
    <location>
        <begin position="183"/>
        <end position="204"/>
    </location>
</feature>
<comment type="catalytic activity">
    <reaction evidence="10">
        <text>an acyl-CoA + malonyl-CoA + H(+) = a 3-oxoacyl-CoA + CO2 + CoA</text>
        <dbReference type="Rhea" id="RHEA:50252"/>
        <dbReference type="ChEBI" id="CHEBI:15378"/>
        <dbReference type="ChEBI" id="CHEBI:16526"/>
        <dbReference type="ChEBI" id="CHEBI:57287"/>
        <dbReference type="ChEBI" id="CHEBI:57384"/>
        <dbReference type="ChEBI" id="CHEBI:58342"/>
        <dbReference type="ChEBI" id="CHEBI:90726"/>
    </reaction>
    <physiologicalReaction direction="left-to-right" evidence="10">
        <dbReference type="Rhea" id="RHEA:50253"/>
    </physiologicalReaction>
</comment>
<evidence type="ECO:0000256" key="9">
    <source>
        <dbReference type="ARBA" id="ARBA00023160"/>
    </source>
</evidence>
<evidence type="ECO:0000313" key="11">
    <source>
        <dbReference type="EMBL" id="KOO53850.1"/>
    </source>
</evidence>
<feature type="transmembrane region" description="Helical" evidence="10">
    <location>
        <begin position="50"/>
        <end position="70"/>
    </location>
</feature>
<organism evidence="11 12">
    <name type="scientific">Chrysochromulina tobinii</name>
    <dbReference type="NCBI Taxonomy" id="1460289"/>
    <lineage>
        <taxon>Eukaryota</taxon>
        <taxon>Haptista</taxon>
        <taxon>Haptophyta</taxon>
        <taxon>Prymnesiophyceae</taxon>
        <taxon>Prymnesiales</taxon>
        <taxon>Chrysochromulinaceae</taxon>
        <taxon>Chrysochromulina</taxon>
    </lineage>
</organism>
<evidence type="ECO:0000313" key="12">
    <source>
        <dbReference type="Proteomes" id="UP000037460"/>
    </source>
</evidence>
<evidence type="ECO:0000256" key="5">
    <source>
        <dbReference type="ARBA" id="ARBA00022832"/>
    </source>
</evidence>
<dbReference type="InterPro" id="IPR002076">
    <property type="entry name" value="ELO_fam"/>
</dbReference>
<dbReference type="GO" id="GO:0009922">
    <property type="term" value="F:fatty acid elongase activity"/>
    <property type="evidence" value="ECO:0007669"/>
    <property type="project" value="InterPro"/>
</dbReference>
<keyword evidence="4 10" id="KW-0812">Transmembrane</keyword>
<feature type="transmembrane region" description="Helical" evidence="10">
    <location>
        <begin position="90"/>
        <end position="111"/>
    </location>
</feature>
<comment type="subcellular location">
    <subcellularLocation>
        <location evidence="1">Membrane</location>
        <topology evidence="1">Multi-pass membrane protein</topology>
    </subcellularLocation>
</comment>
<reference evidence="12" key="1">
    <citation type="journal article" date="2015" name="PLoS Genet.">
        <title>Genome Sequence and Transcriptome Analyses of Chrysochromulina tobin: Metabolic Tools for Enhanced Algal Fitness in the Prominent Order Prymnesiales (Haptophyceae).</title>
        <authorList>
            <person name="Hovde B.T."/>
            <person name="Deodato C.R."/>
            <person name="Hunsperger H.M."/>
            <person name="Ryken S.A."/>
            <person name="Yost W."/>
            <person name="Jha R.K."/>
            <person name="Patterson J."/>
            <person name="Monnat R.J. Jr."/>
            <person name="Barlow S.B."/>
            <person name="Starkenburg S.R."/>
            <person name="Cattolico R.A."/>
        </authorList>
    </citation>
    <scope>NUCLEOTIDE SEQUENCE</scope>
    <source>
        <strain evidence="12">CCMP291</strain>
    </source>
</reference>
<keyword evidence="9 10" id="KW-0275">Fatty acid biosynthesis</keyword>
<comment type="similarity">
    <text evidence="10">Belongs to the ELO family.</text>
</comment>
<evidence type="ECO:0000256" key="3">
    <source>
        <dbReference type="ARBA" id="ARBA00022679"/>
    </source>
</evidence>
<evidence type="ECO:0000256" key="2">
    <source>
        <dbReference type="ARBA" id="ARBA00022516"/>
    </source>
</evidence>
<feature type="transmembrane region" description="Helical" evidence="10">
    <location>
        <begin position="210"/>
        <end position="232"/>
    </location>
</feature>
<dbReference type="PANTHER" id="PTHR11157:SF133">
    <property type="entry name" value="ELONGATION OF FATTY ACIDS PROTEIN"/>
    <property type="match status" value="1"/>
</dbReference>
<protein>
    <recommendedName>
        <fullName evidence="10">Elongation of fatty acids protein</fullName>
        <ecNumber evidence="10">2.3.1.-</ecNumber>
    </recommendedName>
</protein>
<evidence type="ECO:0000256" key="6">
    <source>
        <dbReference type="ARBA" id="ARBA00022989"/>
    </source>
</evidence>
<keyword evidence="12" id="KW-1185">Reference proteome</keyword>
<keyword evidence="5 10" id="KW-0276">Fatty acid metabolism</keyword>
<evidence type="ECO:0000256" key="1">
    <source>
        <dbReference type="ARBA" id="ARBA00004141"/>
    </source>
</evidence>
<dbReference type="GO" id="GO:0030148">
    <property type="term" value="P:sphingolipid biosynthetic process"/>
    <property type="evidence" value="ECO:0007669"/>
    <property type="project" value="TreeGrafter"/>
</dbReference>
<evidence type="ECO:0000256" key="7">
    <source>
        <dbReference type="ARBA" id="ARBA00023098"/>
    </source>
</evidence>
<accession>A0A0M0LS21</accession>
<name>A0A0M0LS21_9EUKA</name>